<evidence type="ECO:0000313" key="2">
    <source>
        <dbReference type="EMBL" id="KAK0057744.1"/>
    </source>
</evidence>
<dbReference type="AlphaFoldDB" id="A0AAD8BQ37"/>
<reference evidence="2" key="1">
    <citation type="journal article" date="2023" name="PLoS Negl. Trop. Dis.">
        <title>A genome sequence for Biomphalaria pfeifferi, the major vector snail for the human-infecting parasite Schistosoma mansoni.</title>
        <authorList>
            <person name="Bu L."/>
            <person name="Lu L."/>
            <person name="Laidemitt M.R."/>
            <person name="Zhang S.M."/>
            <person name="Mutuku M."/>
            <person name="Mkoji G."/>
            <person name="Steinauer M."/>
            <person name="Loker E.S."/>
        </authorList>
    </citation>
    <scope>NUCLEOTIDE SEQUENCE</scope>
    <source>
        <strain evidence="2">KasaAsao</strain>
    </source>
</reference>
<reference evidence="2" key="2">
    <citation type="submission" date="2023-04" db="EMBL/GenBank/DDBJ databases">
        <authorList>
            <person name="Bu L."/>
            <person name="Lu L."/>
            <person name="Laidemitt M.R."/>
            <person name="Zhang S.M."/>
            <person name="Mutuku M."/>
            <person name="Mkoji G."/>
            <person name="Steinauer M."/>
            <person name="Loker E.S."/>
        </authorList>
    </citation>
    <scope>NUCLEOTIDE SEQUENCE</scope>
    <source>
        <strain evidence="2">KasaAsao</strain>
        <tissue evidence="2">Whole Snail</tissue>
    </source>
</reference>
<organism evidence="2 3">
    <name type="scientific">Biomphalaria pfeifferi</name>
    <name type="common">Bloodfluke planorb</name>
    <name type="synonym">Freshwater snail</name>
    <dbReference type="NCBI Taxonomy" id="112525"/>
    <lineage>
        <taxon>Eukaryota</taxon>
        <taxon>Metazoa</taxon>
        <taxon>Spiralia</taxon>
        <taxon>Lophotrochozoa</taxon>
        <taxon>Mollusca</taxon>
        <taxon>Gastropoda</taxon>
        <taxon>Heterobranchia</taxon>
        <taxon>Euthyneura</taxon>
        <taxon>Panpulmonata</taxon>
        <taxon>Hygrophila</taxon>
        <taxon>Lymnaeoidea</taxon>
        <taxon>Planorbidae</taxon>
        <taxon>Biomphalaria</taxon>
    </lineage>
</organism>
<proteinExistence type="predicted"/>
<comment type="caution">
    <text evidence="2">The sequence shown here is derived from an EMBL/GenBank/DDBJ whole genome shotgun (WGS) entry which is preliminary data.</text>
</comment>
<feature type="signal peptide" evidence="1">
    <location>
        <begin position="1"/>
        <end position="17"/>
    </location>
</feature>
<name>A0AAD8BQ37_BIOPF</name>
<dbReference type="Proteomes" id="UP001233172">
    <property type="component" value="Unassembled WGS sequence"/>
</dbReference>
<keyword evidence="3" id="KW-1185">Reference proteome</keyword>
<protein>
    <recommendedName>
        <fullName evidence="4">Secreted protein</fullName>
    </recommendedName>
</protein>
<evidence type="ECO:0000256" key="1">
    <source>
        <dbReference type="SAM" id="SignalP"/>
    </source>
</evidence>
<dbReference type="EMBL" id="JASAOG010000053">
    <property type="protein sequence ID" value="KAK0057744.1"/>
    <property type="molecule type" value="Genomic_DNA"/>
</dbReference>
<feature type="chain" id="PRO_5042081169" description="Secreted protein" evidence="1">
    <location>
        <begin position="18"/>
        <end position="92"/>
    </location>
</feature>
<evidence type="ECO:0000313" key="3">
    <source>
        <dbReference type="Proteomes" id="UP001233172"/>
    </source>
</evidence>
<keyword evidence="1" id="KW-0732">Signal</keyword>
<gene>
    <name evidence="2" type="ORF">Bpfe_012974</name>
</gene>
<evidence type="ECO:0008006" key="4">
    <source>
        <dbReference type="Google" id="ProtNLM"/>
    </source>
</evidence>
<sequence length="92" mass="10570">MVMFPFSKRAMFSSCLSLLFLYRYRVPEVLDNKVRDVSIRVHCAQRVVTPDQSVVTTVKSSRSKPPDKDIILVSTCVLTRRSHISILELDWG</sequence>
<accession>A0AAD8BQ37</accession>